<evidence type="ECO:0000313" key="2">
    <source>
        <dbReference type="Proteomes" id="UP000257109"/>
    </source>
</evidence>
<dbReference type="OrthoDB" id="341730at2759"/>
<dbReference type="GO" id="GO:0005634">
    <property type="term" value="C:nucleus"/>
    <property type="evidence" value="ECO:0007669"/>
    <property type="project" value="TreeGrafter"/>
</dbReference>
<dbReference type="InterPro" id="IPR036390">
    <property type="entry name" value="WH_DNA-bd_sf"/>
</dbReference>
<dbReference type="GO" id="GO:0030174">
    <property type="term" value="P:regulation of DNA-templated DNA replication initiation"/>
    <property type="evidence" value="ECO:0007669"/>
    <property type="project" value="InterPro"/>
</dbReference>
<accession>A0A371G338</accession>
<comment type="caution">
    <text evidence="1">The sequence shown here is derived from an EMBL/GenBank/DDBJ whole genome shotgun (WGS) entry which is preliminary data.</text>
</comment>
<evidence type="ECO:0000313" key="1">
    <source>
        <dbReference type="EMBL" id="RDX84976.1"/>
    </source>
</evidence>
<dbReference type="GO" id="GO:0070182">
    <property type="term" value="F:DNA polymerase binding"/>
    <property type="evidence" value="ECO:0007669"/>
    <property type="project" value="TreeGrafter"/>
</dbReference>
<protein>
    <submittedName>
        <fullName evidence="1">CDT1-like protein a, chloroplastic</fullName>
    </submittedName>
</protein>
<reference evidence="1" key="1">
    <citation type="submission" date="2018-05" db="EMBL/GenBank/DDBJ databases">
        <title>Draft genome of Mucuna pruriens seed.</title>
        <authorList>
            <person name="Nnadi N.E."/>
            <person name="Vos R."/>
            <person name="Hasami M.H."/>
            <person name="Devisetty U.K."/>
            <person name="Aguiy J.C."/>
        </authorList>
    </citation>
    <scope>NUCLEOTIDE SEQUENCE [LARGE SCALE GENOMIC DNA]</scope>
    <source>
        <strain evidence="1">JCA_2017</strain>
    </source>
</reference>
<name>A0A371G338_MUCPR</name>
<dbReference type="GO" id="GO:0000076">
    <property type="term" value="P:DNA replication checkpoint signaling"/>
    <property type="evidence" value="ECO:0007669"/>
    <property type="project" value="TreeGrafter"/>
</dbReference>
<proteinExistence type="predicted"/>
<dbReference type="PANTHER" id="PTHR28637">
    <property type="entry name" value="DNA REPLICATION FACTOR CDT1"/>
    <property type="match status" value="1"/>
</dbReference>
<dbReference type="GO" id="GO:0003677">
    <property type="term" value="F:DNA binding"/>
    <property type="evidence" value="ECO:0007669"/>
    <property type="project" value="InterPro"/>
</dbReference>
<feature type="non-terminal residue" evidence="1">
    <location>
        <position position="1"/>
    </location>
</feature>
<dbReference type="EMBL" id="QJKJ01006898">
    <property type="protein sequence ID" value="RDX84976.1"/>
    <property type="molecule type" value="Genomic_DNA"/>
</dbReference>
<dbReference type="AlphaFoldDB" id="A0A371G338"/>
<organism evidence="1 2">
    <name type="scientific">Mucuna pruriens</name>
    <name type="common">Velvet bean</name>
    <name type="synonym">Dolichos pruriens</name>
    <dbReference type="NCBI Taxonomy" id="157652"/>
    <lineage>
        <taxon>Eukaryota</taxon>
        <taxon>Viridiplantae</taxon>
        <taxon>Streptophyta</taxon>
        <taxon>Embryophyta</taxon>
        <taxon>Tracheophyta</taxon>
        <taxon>Spermatophyta</taxon>
        <taxon>Magnoliopsida</taxon>
        <taxon>eudicotyledons</taxon>
        <taxon>Gunneridae</taxon>
        <taxon>Pentapetalae</taxon>
        <taxon>rosids</taxon>
        <taxon>fabids</taxon>
        <taxon>Fabales</taxon>
        <taxon>Fabaceae</taxon>
        <taxon>Papilionoideae</taxon>
        <taxon>50 kb inversion clade</taxon>
        <taxon>NPAAA clade</taxon>
        <taxon>indigoferoid/millettioid clade</taxon>
        <taxon>Phaseoleae</taxon>
        <taxon>Mucuna</taxon>
    </lineage>
</organism>
<keyword evidence="2" id="KW-1185">Reference proteome</keyword>
<sequence length="139" mass="15729">MEQKACEESSKIALGLKCEKVLEAVDESIACPTPQKNAELLIIKSREGKIQIPQELLRLRKKTPKFQNICGQVEEILLYPFCQMKYIISESVCIDKVLVHDKKSLCMMADMKITLRYEVVQDSSGESADLALGRYFNLG</sequence>
<dbReference type="GO" id="GO:0071163">
    <property type="term" value="P:DNA replication preinitiation complex assembly"/>
    <property type="evidence" value="ECO:0007669"/>
    <property type="project" value="InterPro"/>
</dbReference>
<dbReference type="InterPro" id="IPR045173">
    <property type="entry name" value="Cdt1"/>
</dbReference>
<dbReference type="SUPFAM" id="SSF46785">
    <property type="entry name" value="Winged helix' DNA-binding domain"/>
    <property type="match status" value="1"/>
</dbReference>
<dbReference type="GO" id="GO:0000278">
    <property type="term" value="P:mitotic cell cycle"/>
    <property type="evidence" value="ECO:0007669"/>
    <property type="project" value="TreeGrafter"/>
</dbReference>
<dbReference type="Proteomes" id="UP000257109">
    <property type="component" value="Unassembled WGS sequence"/>
</dbReference>
<dbReference type="STRING" id="157652.A0A371G338"/>
<gene>
    <name evidence="1" type="primary">CDT1A</name>
    <name evidence="1" type="ORF">CR513_33898</name>
</gene>
<dbReference type="PANTHER" id="PTHR28637:SF13">
    <property type="entry name" value="EXPRESSED PROTEIN"/>
    <property type="match status" value="1"/>
</dbReference>